<dbReference type="SUPFAM" id="SSF51905">
    <property type="entry name" value="FAD/NAD(P)-binding domain"/>
    <property type="match status" value="1"/>
</dbReference>
<evidence type="ECO:0000313" key="2">
    <source>
        <dbReference type="Proteomes" id="UP000501374"/>
    </source>
</evidence>
<sequence>MYDVTIIGAGVSSIFMAYSLAKSNKKVLILDKGKALEDRHCPLDEGKVCTCTTCDKYFGFGGLGKSEGKFNYTNGFGGELEQKVGKESFIQLMAEVDEILCQFGGSSVSKYSTENPNLNKRAETCGLQMLTTEVRHLGTTLSSDIFQQLYEFLLTKINIQFHIDVQHIMKQKDHFTIETNEGIVQSKQLVFATGRSGADWLKEMCTSLKISQEQTRVDLGIRVEMKEHQLRSILKDTFETKLSYEHEHFTATTYCMNPKGRIIRKYEEGLVMPDGQNFREEGTGTPNLNFTLFIPRYFSTLKEANVYASSIIKSINQGQDRIVIQRLEDLLNKQPTTENGMKHNRIQPTLQGDYGDLNTEIPLLYIEGLKEFLLRLERFIQEPIDKDTLLYGIDGKFYAPTIKINNHFETSVHGLFLVGDCSGVTHSLSQAAASGLYVGKYLSHIEFLSLR</sequence>
<dbReference type="PIRSF" id="PIRSF038984">
    <property type="entry name" value="FAD_binding_protein"/>
    <property type="match status" value="1"/>
</dbReference>
<accession>A0A6H0TGX9</accession>
<proteinExistence type="predicted"/>
<reference evidence="2" key="1">
    <citation type="submission" date="2019-02" db="EMBL/GenBank/DDBJ databases">
        <title>Structural and Functional analysis of Lanthipeptide from Bacillus thuringiensis serovar andalousiensis B23193.</title>
        <authorList>
            <person name="Andreeva J.V."/>
            <person name="Grigoreva A."/>
        </authorList>
    </citation>
    <scope>NUCLEOTIDE SEQUENCE [LARGE SCALE GENOMIC DNA]</scope>
    <source>
        <strain evidence="2">B23193</strain>
    </source>
</reference>
<dbReference type="Pfam" id="PF13450">
    <property type="entry name" value="NAD_binding_8"/>
    <property type="match status" value="1"/>
</dbReference>
<dbReference type="AlphaFoldDB" id="A0A6H0TGX9"/>
<dbReference type="EMBL" id="CP035727">
    <property type="protein sequence ID" value="QIW19679.1"/>
    <property type="molecule type" value="Genomic_DNA"/>
</dbReference>
<evidence type="ECO:0000313" key="1">
    <source>
        <dbReference type="EMBL" id="QIW19679.1"/>
    </source>
</evidence>
<dbReference type="Proteomes" id="UP000501374">
    <property type="component" value="Chromosome"/>
</dbReference>
<dbReference type="PANTHER" id="PTHR43106:SF1">
    <property type="entry name" value="DEHYDROGENASE-RELATED"/>
    <property type="match status" value="1"/>
</dbReference>
<dbReference type="Gene3D" id="3.50.50.60">
    <property type="entry name" value="FAD/NAD(P)-binding domain"/>
    <property type="match status" value="1"/>
</dbReference>
<dbReference type="InterPro" id="IPR028348">
    <property type="entry name" value="FAD-binding_protein"/>
</dbReference>
<name>A0A6H0TGX9_BACTU</name>
<organism evidence="1 2">
    <name type="scientific">Bacillus thuringiensis serovar andalousiensis</name>
    <dbReference type="NCBI Taxonomy" id="257985"/>
    <lineage>
        <taxon>Bacteria</taxon>
        <taxon>Bacillati</taxon>
        <taxon>Bacillota</taxon>
        <taxon>Bacilli</taxon>
        <taxon>Bacillales</taxon>
        <taxon>Bacillaceae</taxon>
        <taxon>Bacillus</taxon>
        <taxon>Bacillus cereus group</taxon>
    </lineage>
</organism>
<protein>
    <submittedName>
        <fullName evidence="1">NAD(P)-binding protein</fullName>
    </submittedName>
</protein>
<dbReference type="RefSeq" id="WP_172554132.1">
    <property type="nucleotide sequence ID" value="NZ_CP035727.2"/>
</dbReference>
<gene>
    <name evidence="1" type="ORF">EVG22_15070</name>
</gene>
<dbReference type="PANTHER" id="PTHR43106">
    <property type="entry name" value="DEHYDROGENASE-RELATED"/>
    <property type="match status" value="1"/>
</dbReference>
<dbReference type="InterPro" id="IPR036188">
    <property type="entry name" value="FAD/NAD-bd_sf"/>
</dbReference>